<keyword evidence="8 11" id="KW-0472">Membrane</keyword>
<evidence type="ECO:0000313" key="12">
    <source>
        <dbReference type="Proteomes" id="UP000694844"/>
    </source>
</evidence>
<dbReference type="GO" id="GO:0008375">
    <property type="term" value="F:acetylglucosaminyltransferase activity"/>
    <property type="evidence" value="ECO:0007669"/>
    <property type="project" value="TreeGrafter"/>
</dbReference>
<keyword evidence="3" id="KW-0328">Glycosyltransferase</keyword>
<protein>
    <submittedName>
        <fullName evidence="13 14">N-acetyllactosaminide beta-1,6-N-acetylglucosaminyl-transferase-like</fullName>
    </submittedName>
</protein>
<comment type="subcellular location">
    <subcellularLocation>
        <location evidence="1">Membrane</location>
        <topology evidence="1">Single-pass type II membrane protein</topology>
    </subcellularLocation>
</comment>
<keyword evidence="6" id="KW-0735">Signal-anchor</keyword>
<comment type="pathway">
    <text evidence="2">Protein modification; protein glycosylation.</text>
</comment>
<evidence type="ECO:0000256" key="6">
    <source>
        <dbReference type="ARBA" id="ARBA00022968"/>
    </source>
</evidence>
<dbReference type="OrthoDB" id="2019572at2759"/>
<accession>A0A8B8DW44</accession>
<evidence type="ECO:0000256" key="10">
    <source>
        <dbReference type="ARBA" id="ARBA00038150"/>
    </source>
</evidence>
<name>A0A8B8DW44_CRAVI</name>
<proteinExistence type="inferred from homology"/>
<keyword evidence="12" id="KW-1185">Reference proteome</keyword>
<feature type="transmembrane region" description="Helical" evidence="11">
    <location>
        <begin position="7"/>
        <end position="25"/>
    </location>
</feature>
<dbReference type="GeneID" id="111129668"/>
<comment type="similarity">
    <text evidence="10">Belongs to the glycosyltransferase 14 family.</text>
</comment>
<keyword evidence="5 11" id="KW-0812">Transmembrane</keyword>
<dbReference type="AlphaFoldDB" id="A0A8B8DW44"/>
<dbReference type="GO" id="GO:0016020">
    <property type="term" value="C:membrane"/>
    <property type="evidence" value="ECO:0007669"/>
    <property type="project" value="UniProtKB-SubCell"/>
</dbReference>
<evidence type="ECO:0000256" key="2">
    <source>
        <dbReference type="ARBA" id="ARBA00004922"/>
    </source>
</evidence>
<evidence type="ECO:0000256" key="7">
    <source>
        <dbReference type="ARBA" id="ARBA00022989"/>
    </source>
</evidence>
<evidence type="ECO:0000256" key="4">
    <source>
        <dbReference type="ARBA" id="ARBA00022679"/>
    </source>
</evidence>
<dbReference type="PANTHER" id="PTHR19297:SF191">
    <property type="entry name" value="PROTEIN XYLOSYLTRANSFERASE"/>
    <property type="match status" value="1"/>
</dbReference>
<evidence type="ECO:0000256" key="8">
    <source>
        <dbReference type="ARBA" id="ARBA00023136"/>
    </source>
</evidence>
<dbReference type="KEGG" id="cvn:111129668"/>
<dbReference type="RefSeq" id="XP_022331848.1">
    <property type="nucleotide sequence ID" value="XM_022476140.1"/>
</dbReference>
<reference evidence="14" key="2">
    <citation type="submission" date="2025-04" db="UniProtKB">
        <authorList>
            <consortium name="RefSeq"/>
        </authorList>
    </citation>
    <scope>IDENTIFICATION</scope>
    <source>
        <tissue evidence="14">Whole sample</tissue>
    </source>
</reference>
<dbReference type="InterPro" id="IPR003406">
    <property type="entry name" value="Glyco_trans_14"/>
</dbReference>
<organism evidence="12 14">
    <name type="scientific">Crassostrea virginica</name>
    <name type="common">Eastern oyster</name>
    <dbReference type="NCBI Taxonomy" id="6565"/>
    <lineage>
        <taxon>Eukaryota</taxon>
        <taxon>Metazoa</taxon>
        <taxon>Spiralia</taxon>
        <taxon>Lophotrochozoa</taxon>
        <taxon>Mollusca</taxon>
        <taxon>Bivalvia</taxon>
        <taxon>Autobranchia</taxon>
        <taxon>Pteriomorphia</taxon>
        <taxon>Ostreida</taxon>
        <taxon>Ostreoidea</taxon>
        <taxon>Ostreidae</taxon>
        <taxon>Crassostrea</taxon>
    </lineage>
</organism>
<evidence type="ECO:0000256" key="1">
    <source>
        <dbReference type="ARBA" id="ARBA00004606"/>
    </source>
</evidence>
<keyword evidence="4" id="KW-0808">Transferase</keyword>
<evidence type="ECO:0000313" key="13">
    <source>
        <dbReference type="RefSeq" id="XP_022331841.1"/>
    </source>
</evidence>
<reference evidence="12" key="1">
    <citation type="submission" date="2024-06" db="UniProtKB">
        <authorList>
            <consortium name="RefSeq"/>
        </authorList>
    </citation>
    <scope>NUCLEOTIDE SEQUENCE [LARGE SCALE GENOMIC DNA]</scope>
    <source>
        <tissue evidence="13">Whole sample</tissue>
    </source>
</reference>
<dbReference type="PANTHER" id="PTHR19297">
    <property type="entry name" value="GLYCOSYLTRANSFERASE 14 FAMILY MEMBER"/>
    <property type="match status" value="1"/>
</dbReference>
<dbReference type="Proteomes" id="UP000694844">
    <property type="component" value="Chromosome 1"/>
</dbReference>
<dbReference type="Pfam" id="PF02485">
    <property type="entry name" value="Branch"/>
    <property type="match status" value="1"/>
</dbReference>
<evidence type="ECO:0000256" key="3">
    <source>
        <dbReference type="ARBA" id="ARBA00022676"/>
    </source>
</evidence>
<evidence type="ECO:0000256" key="5">
    <source>
        <dbReference type="ARBA" id="ARBA00022692"/>
    </source>
</evidence>
<sequence length="447" mass="51831">MIRKRRFTRAFLISIFSIVFIVTILTKFNIDRDVNHEPSAVFTTAAIKGKGFSKTTRGLDLRPKPKRLVHEVSCQQIIEGNRQHISFASNLSESLDYKYLTDKDIRRLAQNCEKFLEIFDYYRFNVSQEELDFPLAFSIIAHKDVVQIEMLLRAIYRPHNVYCIHVDRSSDSCLLEAMKAISKCLPNILIASKLEDIIYEGYSRLQADLNFMADLLNKTDVDWKYLINLPAQEYPLKTNAEIVKIFKIFNGTSSIESIYYEGTHYRVNETYRVNPKTLKMEGTGRQKDPPPYNTTVGKGNAYGAFSRRFVHFALNDEKAQGVLEWTKDTFSPDETFWATLVMNKHLGAPGIKYTASGIPDQSLWITTSITWKFLKPKPVCHGKYVRDVCVFGLGDLQRLVSVKELFANKFYHDYQPFALKCMEEWLFNKSSTTLPSELYYYRRLMES</sequence>
<keyword evidence="7 11" id="KW-1133">Transmembrane helix</keyword>
<evidence type="ECO:0000313" key="14">
    <source>
        <dbReference type="RefSeq" id="XP_022331848.1"/>
    </source>
</evidence>
<gene>
    <name evidence="13 14" type="primary">LOC111129668</name>
</gene>
<evidence type="ECO:0000256" key="9">
    <source>
        <dbReference type="ARBA" id="ARBA00023180"/>
    </source>
</evidence>
<evidence type="ECO:0000256" key="11">
    <source>
        <dbReference type="SAM" id="Phobius"/>
    </source>
</evidence>
<keyword evidence="9" id="KW-0325">Glycoprotein</keyword>
<dbReference type="RefSeq" id="XP_022331841.1">
    <property type="nucleotide sequence ID" value="XM_022476133.1"/>
</dbReference>